<dbReference type="Proteomes" id="UP000234341">
    <property type="component" value="Unassembled WGS sequence"/>
</dbReference>
<evidence type="ECO:0000313" key="2">
    <source>
        <dbReference type="Proteomes" id="UP000234341"/>
    </source>
</evidence>
<gene>
    <name evidence="1" type="ORF">CYJ10_16535</name>
</gene>
<name>A0A2N5CB48_9BURK</name>
<evidence type="ECO:0000313" key="1">
    <source>
        <dbReference type="EMBL" id="PLP99435.1"/>
    </source>
</evidence>
<protein>
    <submittedName>
        <fullName evidence="1">Uncharacterized protein</fullName>
    </submittedName>
</protein>
<comment type="caution">
    <text evidence="1">The sequence shown here is derived from an EMBL/GenBank/DDBJ whole genome shotgun (WGS) entry which is preliminary data.</text>
</comment>
<reference evidence="1 2" key="1">
    <citation type="submission" date="2017-12" db="EMBL/GenBank/DDBJ databases">
        <title>Genome sequence of the active heterotrophic nitrifier-denitrifier, Cupriavidus pauculus UM1.</title>
        <authorList>
            <person name="Putonti C."/>
            <person name="Castignetti D."/>
        </authorList>
    </citation>
    <scope>NUCLEOTIDE SEQUENCE [LARGE SCALE GENOMIC DNA]</scope>
    <source>
        <strain evidence="1 2">UM1</strain>
    </source>
</reference>
<organism evidence="1 2">
    <name type="scientific">Cupriavidus pauculus</name>
    <dbReference type="NCBI Taxonomy" id="82633"/>
    <lineage>
        <taxon>Bacteria</taxon>
        <taxon>Pseudomonadati</taxon>
        <taxon>Pseudomonadota</taxon>
        <taxon>Betaproteobacteria</taxon>
        <taxon>Burkholderiales</taxon>
        <taxon>Burkholderiaceae</taxon>
        <taxon>Cupriavidus</taxon>
    </lineage>
</organism>
<accession>A0A2N5CB48</accession>
<dbReference type="AlphaFoldDB" id="A0A2N5CB48"/>
<sequence>MTDDAPLLQAPARCDDVLVISAKRMCELARDFRIDLYIVATICQTMPREYQTKPCQAVWSREHWARAQAK</sequence>
<dbReference type="EMBL" id="PJRP01000007">
    <property type="protein sequence ID" value="PLP99435.1"/>
    <property type="molecule type" value="Genomic_DNA"/>
</dbReference>
<proteinExistence type="predicted"/>